<dbReference type="AlphaFoldDB" id="A0A6N0NV65"/>
<dbReference type="GeneID" id="55642358"/>
<dbReference type="GO" id="GO:0051607">
    <property type="term" value="P:defense response to virus"/>
    <property type="evidence" value="ECO:0007669"/>
    <property type="project" value="UniProtKB-KW"/>
</dbReference>
<dbReference type="InterPro" id="IPR005537">
    <property type="entry name" value="RAMP_III_fam"/>
</dbReference>
<name>A0A6N0NV65_9CREN</name>
<evidence type="ECO:0000313" key="3">
    <source>
        <dbReference type="EMBL" id="QKR00744.1"/>
    </source>
</evidence>
<sequence length="349" mass="39164">MKLDIITPYDSEVKVYKIKFKNLTNLSVGGGTIESAMSPIDLPIAKREAVISHTGNILLLPYIPSSTLKGVLRSKYEEYNFEQGGNSLISFRELLRILKDVTDLKFNDKLEIKEKIIDPLLQDFLESSLYDVNIESLEVTGRDGISGLIDSVLDGVRMPTNWSSCISYVDGLKCEFPMPRYKLSILKSLAVEKYPCKVCKYFGASGYEGRIIVFDALPVSKYLINSSTHNAINRFTGAAANKKLYDIEHLEPGTTFLTFIVVETKNKDDEFIDWLSNKLKNSYLIMGKRSTIGYGEVTIESVEEVNEEVNAEQELENSALLTNLHNDLVEAVNKFLRGRSNGQGSDRAQ</sequence>
<reference evidence="3 4" key="1">
    <citation type="submission" date="2020-02" db="EMBL/GenBank/DDBJ databases">
        <title>Comparative genome analysis reveals the metabolism and evolution of the thermophilic archaeal genus Metallosphaera.</title>
        <authorList>
            <person name="Jiang C."/>
        </authorList>
    </citation>
    <scope>NUCLEOTIDE SEQUENCE [LARGE SCALE GENOMIC DNA]</scope>
    <source>
        <strain evidence="3 4">Ric-A</strain>
    </source>
</reference>
<gene>
    <name evidence="3" type="ORF">GWK48_10405</name>
</gene>
<evidence type="ECO:0000313" key="4">
    <source>
        <dbReference type="Proteomes" id="UP000509301"/>
    </source>
</evidence>
<accession>A0A6N0NV65</accession>
<dbReference type="Proteomes" id="UP000509301">
    <property type="component" value="Chromosome"/>
</dbReference>
<dbReference type="Pfam" id="PF03787">
    <property type="entry name" value="RAMPs"/>
    <property type="match status" value="1"/>
</dbReference>
<dbReference type="InterPro" id="IPR052216">
    <property type="entry name" value="CRISPR_Csm3_endoribonuclease"/>
</dbReference>
<evidence type="ECO:0000259" key="2">
    <source>
        <dbReference type="Pfam" id="PF03787"/>
    </source>
</evidence>
<dbReference type="KEGG" id="mten:GWK48_10405"/>
<evidence type="ECO:0000256" key="1">
    <source>
        <dbReference type="ARBA" id="ARBA00023118"/>
    </source>
</evidence>
<proteinExistence type="predicted"/>
<dbReference type="EMBL" id="CP049074">
    <property type="protein sequence ID" value="QKR00744.1"/>
    <property type="molecule type" value="Genomic_DNA"/>
</dbReference>
<dbReference type="PANTHER" id="PTHR35579:SF6">
    <property type="entry name" value="DUF324 DOMAIN-CONTAINING PROTEIN"/>
    <property type="match status" value="1"/>
</dbReference>
<organism evidence="3 4">
    <name type="scientific">Metallosphaera tengchongensis</name>
    <dbReference type="NCBI Taxonomy" id="1532350"/>
    <lineage>
        <taxon>Archaea</taxon>
        <taxon>Thermoproteota</taxon>
        <taxon>Thermoprotei</taxon>
        <taxon>Sulfolobales</taxon>
        <taxon>Sulfolobaceae</taxon>
        <taxon>Metallosphaera</taxon>
    </lineage>
</organism>
<feature type="domain" description="CRISPR type III-associated protein" evidence="2">
    <location>
        <begin position="20"/>
        <end position="297"/>
    </location>
</feature>
<keyword evidence="4" id="KW-1185">Reference proteome</keyword>
<protein>
    <recommendedName>
        <fullName evidence="2">CRISPR type III-associated protein domain-containing protein</fullName>
    </recommendedName>
</protein>
<dbReference type="RefSeq" id="WP_174632062.1">
    <property type="nucleotide sequence ID" value="NZ_CP049074.1"/>
</dbReference>
<keyword evidence="1" id="KW-0051">Antiviral defense</keyword>
<dbReference type="PANTHER" id="PTHR35579">
    <property type="entry name" value="CRISPR SYSTEM CMS ENDORIBONUCLEASE CSM3"/>
    <property type="match status" value="1"/>
</dbReference>